<evidence type="ECO:0000313" key="2">
    <source>
        <dbReference type="Proteomes" id="UP000272942"/>
    </source>
</evidence>
<evidence type="ECO:0000313" key="3">
    <source>
        <dbReference type="WBParaSite" id="ECPE_0000076201-mRNA-1"/>
    </source>
</evidence>
<dbReference type="AlphaFoldDB" id="A0A183A1C7"/>
<dbReference type="OrthoDB" id="6143061at2759"/>
<evidence type="ECO:0000313" key="1">
    <source>
        <dbReference type="EMBL" id="VDP28451.1"/>
    </source>
</evidence>
<sequence length="81" mass="9023">MDDQGKADALASYFGSIHRIDDDMPRILKLRSSPPEVEEIWLSVEVVRQHLEGLDIHKAARPDEIHTAIIKPIADILAGPT</sequence>
<reference evidence="3" key="1">
    <citation type="submission" date="2016-06" db="UniProtKB">
        <authorList>
            <consortium name="WormBaseParasite"/>
        </authorList>
    </citation>
    <scope>IDENTIFICATION</scope>
</reference>
<accession>A0A183A1C7</accession>
<protein>
    <submittedName>
        <fullName evidence="3">DHC_N1 domain-containing protein</fullName>
    </submittedName>
</protein>
<keyword evidence="2" id="KW-1185">Reference proteome</keyword>
<dbReference type="Proteomes" id="UP000272942">
    <property type="component" value="Unassembled WGS sequence"/>
</dbReference>
<dbReference type="WBParaSite" id="ECPE_0000076201-mRNA-1">
    <property type="protein sequence ID" value="ECPE_0000076201-mRNA-1"/>
    <property type="gene ID" value="ECPE_0000076201"/>
</dbReference>
<proteinExistence type="predicted"/>
<reference evidence="1 2" key="2">
    <citation type="submission" date="2018-11" db="EMBL/GenBank/DDBJ databases">
        <authorList>
            <consortium name="Pathogen Informatics"/>
        </authorList>
    </citation>
    <scope>NUCLEOTIDE SEQUENCE [LARGE SCALE GENOMIC DNA]</scope>
    <source>
        <strain evidence="1 2">Egypt</strain>
    </source>
</reference>
<organism evidence="3">
    <name type="scientific">Echinostoma caproni</name>
    <dbReference type="NCBI Taxonomy" id="27848"/>
    <lineage>
        <taxon>Eukaryota</taxon>
        <taxon>Metazoa</taxon>
        <taxon>Spiralia</taxon>
        <taxon>Lophotrochozoa</taxon>
        <taxon>Platyhelminthes</taxon>
        <taxon>Trematoda</taxon>
        <taxon>Digenea</taxon>
        <taxon>Plagiorchiida</taxon>
        <taxon>Echinostomata</taxon>
        <taxon>Echinostomatoidea</taxon>
        <taxon>Echinostomatidae</taxon>
        <taxon>Echinostoma</taxon>
    </lineage>
</organism>
<name>A0A183A1C7_9TREM</name>
<dbReference type="EMBL" id="UZAN01003099">
    <property type="protein sequence ID" value="VDP28451.1"/>
    <property type="molecule type" value="Genomic_DNA"/>
</dbReference>
<gene>
    <name evidence="1" type="ORF">ECPE_LOCUS762</name>
</gene>